<evidence type="ECO:0000256" key="4">
    <source>
        <dbReference type="ARBA" id="ARBA00023002"/>
    </source>
</evidence>
<dbReference type="AlphaFoldDB" id="A0A518H560"/>
<dbReference type="Proteomes" id="UP000317835">
    <property type="component" value="Chromosome"/>
</dbReference>
<comment type="subcellular location">
    <subcellularLocation>
        <location evidence="6">Cytoplasm</location>
    </subcellularLocation>
</comment>
<evidence type="ECO:0000256" key="1">
    <source>
        <dbReference type="ARBA" id="ARBA00001974"/>
    </source>
</evidence>
<dbReference type="RefSeq" id="WP_231749178.1">
    <property type="nucleotide sequence ID" value="NZ_CP036426.1"/>
</dbReference>
<comment type="pathway">
    <text evidence="6">Porphyrin-containing compound metabolism; protoheme biosynthesis.</text>
</comment>
<dbReference type="PANTHER" id="PTHR42923">
    <property type="entry name" value="PROTOPORPHYRINOGEN OXIDASE"/>
    <property type="match status" value="1"/>
</dbReference>
<dbReference type="Gene3D" id="3.90.660.20">
    <property type="entry name" value="Protoporphyrinogen oxidase, mitochondrial, domain 2"/>
    <property type="match status" value="1"/>
</dbReference>
<keyword evidence="9" id="KW-1185">Reference proteome</keyword>
<name>A0A518H560_9BACT</name>
<dbReference type="Pfam" id="PF01593">
    <property type="entry name" value="Amino_oxidase"/>
    <property type="match status" value="1"/>
</dbReference>
<keyword evidence="5 6" id="KW-0350">Heme biosynthesis</keyword>
<evidence type="ECO:0000256" key="5">
    <source>
        <dbReference type="ARBA" id="ARBA00023133"/>
    </source>
</evidence>
<dbReference type="EMBL" id="CP036426">
    <property type="protein sequence ID" value="QDV35948.1"/>
    <property type="molecule type" value="Genomic_DNA"/>
</dbReference>
<comment type="similarity">
    <text evidence="6">Belongs to the protoporphyrinogen/coproporphyrinogen oxidase family. Coproporphyrinogen III oxidase subfamily.</text>
</comment>
<comment type="catalytic activity">
    <reaction evidence="6">
        <text>coproporphyrinogen III + 3 O2 = coproporphyrin III + 3 H2O2</text>
        <dbReference type="Rhea" id="RHEA:43436"/>
        <dbReference type="ChEBI" id="CHEBI:15379"/>
        <dbReference type="ChEBI" id="CHEBI:16240"/>
        <dbReference type="ChEBI" id="CHEBI:57309"/>
        <dbReference type="ChEBI" id="CHEBI:131725"/>
        <dbReference type="EC" id="1.3.3.15"/>
    </reaction>
</comment>
<dbReference type="PANTHER" id="PTHR42923:SF3">
    <property type="entry name" value="PROTOPORPHYRINOGEN OXIDASE"/>
    <property type="match status" value="1"/>
</dbReference>
<accession>A0A518H560</accession>
<sequence length="487" mass="52230">MSNRLTHPDRVIVVGAGLSGLTAAHRLVEGLGDEASPVEVVVLEARSRIGGAIWTDRVDGFTLEGGADSFITNKPQALDLCRSIGLGDQLIGTDDRHRRSFVVRGGKLLPVPEGFVLMAPQRLGPLLASPILSWRGKLRMAMDLVLPPRRDDADESLASFVRRRLGREALDRLVQPLVGGIYTADPEELSLRATLPQFPMMEREHGSLIRAALRQGRAARQGSRGESGARYSLFQTLAAGMDTLPETLAGALPRGAIRRSSPVRRVARQGPEGTWRVELLDGPALEARAVILAVEAHAAARLIDGEAPDLALDLRSIPYASSAIVQLGYPRDRVSHPLDGFGLVVPAVEGREILAVSFTSVKFPGRAPEGTVLLRVFIGGALQGHLFDRDDEELAALARREVGELLGASGDPLVCRVARHPRAMPQYTLGHLDRVASIRRRAASQPGLILAGNAFSGVGVPDCVRSGREAAEQALRILAEARGRAVA</sequence>
<evidence type="ECO:0000256" key="6">
    <source>
        <dbReference type="RuleBase" id="RU364052"/>
    </source>
</evidence>
<protein>
    <recommendedName>
        <fullName evidence="6">Coproporphyrinogen III oxidase</fullName>
        <ecNumber evidence="6">1.3.3.15</ecNumber>
    </recommendedName>
</protein>
<dbReference type="InterPro" id="IPR036188">
    <property type="entry name" value="FAD/NAD-bd_sf"/>
</dbReference>
<dbReference type="SUPFAM" id="SSF51905">
    <property type="entry name" value="FAD/NAD(P)-binding domain"/>
    <property type="match status" value="1"/>
</dbReference>
<organism evidence="8 9">
    <name type="scientific">Tautonia plasticadhaerens</name>
    <dbReference type="NCBI Taxonomy" id="2527974"/>
    <lineage>
        <taxon>Bacteria</taxon>
        <taxon>Pseudomonadati</taxon>
        <taxon>Planctomycetota</taxon>
        <taxon>Planctomycetia</taxon>
        <taxon>Isosphaerales</taxon>
        <taxon>Isosphaeraceae</taxon>
        <taxon>Tautonia</taxon>
    </lineage>
</organism>
<dbReference type="InterPro" id="IPR002937">
    <property type="entry name" value="Amino_oxidase"/>
</dbReference>
<dbReference type="GO" id="GO:0006783">
    <property type="term" value="P:heme biosynthetic process"/>
    <property type="evidence" value="ECO:0007669"/>
    <property type="project" value="UniProtKB-UniRule"/>
</dbReference>
<feature type="domain" description="Amine oxidase" evidence="7">
    <location>
        <begin position="18"/>
        <end position="474"/>
    </location>
</feature>
<dbReference type="InterPro" id="IPR050464">
    <property type="entry name" value="Zeta_carotene_desat/Oxidored"/>
</dbReference>
<keyword evidence="2 6" id="KW-0285">Flavoprotein</keyword>
<dbReference type="NCBIfam" id="TIGR00562">
    <property type="entry name" value="proto_IX_ox"/>
    <property type="match status" value="1"/>
</dbReference>
<keyword evidence="6" id="KW-0963">Cytoplasm</keyword>
<comment type="function">
    <text evidence="6">Involved in coproporphyrin-dependent heme b biosynthesis. Catalyzes the oxidation of coproporphyrinogen III to coproporphyrin III.</text>
</comment>
<evidence type="ECO:0000313" key="8">
    <source>
        <dbReference type="EMBL" id="QDV35948.1"/>
    </source>
</evidence>
<proteinExistence type="inferred from homology"/>
<comment type="cofactor">
    <cofactor evidence="1 6">
        <name>FAD</name>
        <dbReference type="ChEBI" id="CHEBI:57692"/>
    </cofactor>
</comment>
<evidence type="ECO:0000313" key="9">
    <source>
        <dbReference type="Proteomes" id="UP000317835"/>
    </source>
</evidence>
<dbReference type="EC" id="1.3.3.15" evidence="6"/>
<dbReference type="UniPathway" id="UPA00252"/>
<dbReference type="GO" id="GO:0004729">
    <property type="term" value="F:oxygen-dependent protoporphyrinogen oxidase activity"/>
    <property type="evidence" value="ECO:0007669"/>
    <property type="project" value="UniProtKB-UniRule"/>
</dbReference>
<dbReference type="GO" id="GO:0005737">
    <property type="term" value="C:cytoplasm"/>
    <property type="evidence" value="ECO:0007669"/>
    <property type="project" value="UniProtKB-SubCell"/>
</dbReference>
<keyword evidence="3 6" id="KW-0274">FAD</keyword>
<dbReference type="Gene3D" id="1.10.3110.10">
    <property type="entry name" value="protoporphyrinogen ix oxidase, domain 3"/>
    <property type="match status" value="1"/>
</dbReference>
<evidence type="ECO:0000259" key="7">
    <source>
        <dbReference type="Pfam" id="PF01593"/>
    </source>
</evidence>
<gene>
    <name evidence="8" type="primary">hemY</name>
    <name evidence="8" type="ORF">ElP_38580</name>
</gene>
<dbReference type="SUPFAM" id="SSF54373">
    <property type="entry name" value="FAD-linked reductases, C-terminal domain"/>
    <property type="match status" value="1"/>
</dbReference>
<reference evidence="8 9" key="1">
    <citation type="submission" date="2019-02" db="EMBL/GenBank/DDBJ databases">
        <title>Deep-cultivation of Planctomycetes and their phenomic and genomic characterization uncovers novel biology.</title>
        <authorList>
            <person name="Wiegand S."/>
            <person name="Jogler M."/>
            <person name="Boedeker C."/>
            <person name="Pinto D."/>
            <person name="Vollmers J."/>
            <person name="Rivas-Marin E."/>
            <person name="Kohn T."/>
            <person name="Peeters S.H."/>
            <person name="Heuer A."/>
            <person name="Rast P."/>
            <person name="Oberbeckmann S."/>
            <person name="Bunk B."/>
            <person name="Jeske O."/>
            <person name="Meyerdierks A."/>
            <person name="Storesund J.E."/>
            <person name="Kallscheuer N."/>
            <person name="Luecker S."/>
            <person name="Lage O.M."/>
            <person name="Pohl T."/>
            <person name="Merkel B.J."/>
            <person name="Hornburger P."/>
            <person name="Mueller R.-W."/>
            <person name="Bruemmer F."/>
            <person name="Labrenz M."/>
            <person name="Spormann A.M."/>
            <person name="Op den Camp H."/>
            <person name="Overmann J."/>
            <person name="Amann R."/>
            <person name="Jetten M.S.M."/>
            <person name="Mascher T."/>
            <person name="Medema M.H."/>
            <person name="Devos D.P."/>
            <person name="Kaster A.-K."/>
            <person name="Ovreas L."/>
            <person name="Rohde M."/>
            <person name="Galperin M.Y."/>
            <person name="Jogler C."/>
        </authorList>
    </citation>
    <scope>NUCLEOTIDE SEQUENCE [LARGE SCALE GENOMIC DNA]</scope>
    <source>
        <strain evidence="8 9">ElP</strain>
    </source>
</reference>
<dbReference type="InterPro" id="IPR004572">
    <property type="entry name" value="Protoporphyrinogen_oxidase"/>
</dbReference>
<evidence type="ECO:0000256" key="3">
    <source>
        <dbReference type="ARBA" id="ARBA00022827"/>
    </source>
</evidence>
<keyword evidence="4 6" id="KW-0560">Oxidoreductase</keyword>
<evidence type="ECO:0000256" key="2">
    <source>
        <dbReference type="ARBA" id="ARBA00022630"/>
    </source>
</evidence>
<dbReference type="KEGG" id="tpla:ElP_38580"/>
<dbReference type="Gene3D" id="3.50.50.60">
    <property type="entry name" value="FAD/NAD(P)-binding domain"/>
    <property type="match status" value="1"/>
</dbReference>